<keyword evidence="1" id="KW-0732">Signal</keyword>
<gene>
    <name evidence="3" type="ORF">ACFSKL_04690</name>
</gene>
<dbReference type="Pfam" id="PF00050">
    <property type="entry name" value="Kazal_1"/>
    <property type="match status" value="1"/>
</dbReference>
<dbReference type="RefSeq" id="WP_376883932.1">
    <property type="nucleotide sequence ID" value="NZ_JBHUHR010000015.1"/>
</dbReference>
<evidence type="ECO:0000256" key="1">
    <source>
        <dbReference type="SAM" id="SignalP"/>
    </source>
</evidence>
<protein>
    <submittedName>
        <fullName evidence="3">Kazal-type serine protease inhibitor family protein</fullName>
    </submittedName>
</protein>
<proteinExistence type="predicted"/>
<dbReference type="Gene3D" id="3.30.60.30">
    <property type="match status" value="1"/>
</dbReference>
<name>A0ABW4VJC1_9BACT</name>
<dbReference type="PROSITE" id="PS51465">
    <property type="entry name" value="KAZAL_2"/>
    <property type="match status" value="1"/>
</dbReference>
<dbReference type="InterPro" id="IPR036058">
    <property type="entry name" value="Kazal_dom_sf"/>
</dbReference>
<dbReference type="InterPro" id="IPR002350">
    <property type="entry name" value="Kazal_dom"/>
</dbReference>
<feature type="chain" id="PRO_5046833619" evidence="1">
    <location>
        <begin position="21"/>
        <end position="79"/>
    </location>
</feature>
<comment type="caution">
    <text evidence="3">The sequence shown here is derived from an EMBL/GenBank/DDBJ whole genome shotgun (WGS) entry which is preliminary data.</text>
</comment>
<feature type="domain" description="Kazal-like" evidence="2">
    <location>
        <begin position="26"/>
        <end position="79"/>
    </location>
</feature>
<sequence>MKKWIFALMVSGMVFLIAFQCEDFSPNEVVDCIDKSKIKKDAPCYMIYDPVCGCDNKTYGNDCIAINSGVKSYTKGACK</sequence>
<dbReference type="EMBL" id="JBHUHR010000015">
    <property type="protein sequence ID" value="MFD2034075.1"/>
    <property type="molecule type" value="Genomic_DNA"/>
</dbReference>
<dbReference type="Proteomes" id="UP001597361">
    <property type="component" value="Unassembled WGS sequence"/>
</dbReference>
<organism evidence="3 4">
    <name type="scientific">Belliella marina</name>
    <dbReference type="NCBI Taxonomy" id="1644146"/>
    <lineage>
        <taxon>Bacteria</taxon>
        <taxon>Pseudomonadati</taxon>
        <taxon>Bacteroidota</taxon>
        <taxon>Cytophagia</taxon>
        <taxon>Cytophagales</taxon>
        <taxon>Cyclobacteriaceae</taxon>
        <taxon>Belliella</taxon>
    </lineage>
</organism>
<keyword evidence="4" id="KW-1185">Reference proteome</keyword>
<evidence type="ECO:0000313" key="4">
    <source>
        <dbReference type="Proteomes" id="UP001597361"/>
    </source>
</evidence>
<accession>A0ABW4VJC1</accession>
<keyword evidence="3" id="KW-0646">Protease inhibitor</keyword>
<evidence type="ECO:0000259" key="2">
    <source>
        <dbReference type="PROSITE" id="PS51465"/>
    </source>
</evidence>
<evidence type="ECO:0000313" key="3">
    <source>
        <dbReference type="EMBL" id="MFD2034075.1"/>
    </source>
</evidence>
<keyword evidence="3" id="KW-0722">Serine protease inhibitor</keyword>
<dbReference type="SUPFAM" id="SSF100895">
    <property type="entry name" value="Kazal-type serine protease inhibitors"/>
    <property type="match status" value="1"/>
</dbReference>
<feature type="signal peptide" evidence="1">
    <location>
        <begin position="1"/>
        <end position="20"/>
    </location>
</feature>
<dbReference type="GO" id="GO:0004867">
    <property type="term" value="F:serine-type endopeptidase inhibitor activity"/>
    <property type="evidence" value="ECO:0007669"/>
    <property type="project" value="UniProtKB-KW"/>
</dbReference>
<reference evidence="4" key="1">
    <citation type="journal article" date="2019" name="Int. J. Syst. Evol. Microbiol.">
        <title>The Global Catalogue of Microorganisms (GCM) 10K type strain sequencing project: providing services to taxonomists for standard genome sequencing and annotation.</title>
        <authorList>
            <consortium name="The Broad Institute Genomics Platform"/>
            <consortium name="The Broad Institute Genome Sequencing Center for Infectious Disease"/>
            <person name="Wu L."/>
            <person name="Ma J."/>
        </authorList>
    </citation>
    <scope>NUCLEOTIDE SEQUENCE [LARGE SCALE GENOMIC DNA]</scope>
    <source>
        <strain evidence="4">CGMCC 1.15180</strain>
    </source>
</reference>